<dbReference type="OrthoDB" id="1003442at2"/>
<sequence length="75" mass="8017">MTTILEKETEETSGGFRPALSIPDTARAIGSSVPTVYREIAAGNLKAKKLRGRSIVLPAEIDRYLNALPNMSAAS</sequence>
<reference evidence="1 2" key="1">
    <citation type="journal article" date="2014" name="Int. J. Syst. Evol. Microbiol.">
        <title>Sneathiella chungangensis sp. nov., isolated from a marine sand, and emended description of the genus Sneathiella.</title>
        <authorList>
            <person name="Siamphan C."/>
            <person name="Kim H."/>
            <person name="Lee J.S."/>
            <person name="Kim W."/>
        </authorList>
    </citation>
    <scope>NUCLEOTIDE SEQUENCE [LARGE SCALE GENOMIC DNA]</scope>
    <source>
        <strain evidence="1 2">KCTC 32476</strain>
    </source>
</reference>
<protein>
    <recommendedName>
        <fullName evidence="3">Helix-turn-helix domain-containing protein</fullName>
    </recommendedName>
</protein>
<dbReference type="Proteomes" id="UP000445696">
    <property type="component" value="Unassembled WGS sequence"/>
</dbReference>
<dbReference type="EMBL" id="WTVA01000001">
    <property type="protein sequence ID" value="MZR21210.1"/>
    <property type="molecule type" value="Genomic_DNA"/>
</dbReference>
<comment type="caution">
    <text evidence="1">The sequence shown here is derived from an EMBL/GenBank/DDBJ whole genome shotgun (WGS) entry which is preliminary data.</text>
</comment>
<evidence type="ECO:0000313" key="2">
    <source>
        <dbReference type="Proteomes" id="UP000445696"/>
    </source>
</evidence>
<proteinExistence type="predicted"/>
<dbReference type="AlphaFoldDB" id="A0A845MCZ3"/>
<gene>
    <name evidence="1" type="ORF">GQF03_02585</name>
</gene>
<evidence type="ECO:0008006" key="3">
    <source>
        <dbReference type="Google" id="ProtNLM"/>
    </source>
</evidence>
<evidence type="ECO:0000313" key="1">
    <source>
        <dbReference type="EMBL" id="MZR21210.1"/>
    </source>
</evidence>
<organism evidence="1 2">
    <name type="scientific">Sneathiella chungangensis</name>
    <dbReference type="NCBI Taxonomy" id="1418234"/>
    <lineage>
        <taxon>Bacteria</taxon>
        <taxon>Pseudomonadati</taxon>
        <taxon>Pseudomonadota</taxon>
        <taxon>Alphaproteobacteria</taxon>
        <taxon>Sneathiellales</taxon>
        <taxon>Sneathiellaceae</taxon>
        <taxon>Sneathiella</taxon>
    </lineage>
</organism>
<accession>A0A845MCZ3</accession>
<dbReference type="RefSeq" id="WP_161337619.1">
    <property type="nucleotide sequence ID" value="NZ_JBHSDG010000002.1"/>
</dbReference>
<name>A0A845MCZ3_9PROT</name>
<keyword evidence="2" id="KW-1185">Reference proteome</keyword>